<dbReference type="Gene3D" id="3.40.50.720">
    <property type="entry name" value="NAD(P)-binding Rossmann-like Domain"/>
    <property type="match status" value="1"/>
</dbReference>
<accession>A0ABT0WBK4</accession>
<name>A0ABT0WBK4_9BACI</name>
<keyword evidence="2" id="KW-1185">Reference proteome</keyword>
<sequence>MDKAIIFGVFDFVGFHVCKTLLDKGIEVKGIRVENIGKTPFLEEKRLEIGRNANFEEQSFLEWSLLGKPEKPINMIIFSLYDFFMLYNEAILKKEAFIQPILSYLERNKNKNKTLVFILPIQLLTSSLDSQALIDLKGFLDRTLNVSDNIQLFYVPTIYGPWQPNTFLFQQTILSKLNRNEEIKGFREGTMDALFIEDVIETMIEIIESRNPGKYLLESGIKNYWDLCAAFLNIEDNQEIQHELVSMVADTEIIRIPLRKVTTIPDSLSEQMEHTQRLYDNFCK</sequence>
<dbReference type="Proteomes" id="UP001523262">
    <property type="component" value="Unassembled WGS sequence"/>
</dbReference>
<proteinExistence type="predicted"/>
<evidence type="ECO:0000313" key="2">
    <source>
        <dbReference type="Proteomes" id="UP001523262"/>
    </source>
</evidence>
<evidence type="ECO:0008006" key="3">
    <source>
        <dbReference type="Google" id="ProtNLM"/>
    </source>
</evidence>
<reference evidence="1 2" key="1">
    <citation type="submission" date="2022-06" db="EMBL/GenBank/DDBJ databases">
        <authorList>
            <person name="Jeon C.O."/>
        </authorList>
    </citation>
    <scope>NUCLEOTIDE SEQUENCE [LARGE SCALE GENOMIC DNA]</scope>
    <source>
        <strain evidence="1 2">KCTC 13943</strain>
    </source>
</reference>
<organism evidence="1 2">
    <name type="scientific">Neobacillus pocheonensis</name>
    <dbReference type="NCBI Taxonomy" id="363869"/>
    <lineage>
        <taxon>Bacteria</taxon>
        <taxon>Bacillati</taxon>
        <taxon>Bacillota</taxon>
        <taxon>Bacilli</taxon>
        <taxon>Bacillales</taxon>
        <taxon>Bacillaceae</taxon>
        <taxon>Neobacillus</taxon>
    </lineage>
</organism>
<gene>
    <name evidence="1" type="ORF">NDK43_16555</name>
</gene>
<protein>
    <recommendedName>
        <fullName evidence="3">NAD(P)-dependent oxidoreductase</fullName>
    </recommendedName>
</protein>
<evidence type="ECO:0000313" key="1">
    <source>
        <dbReference type="EMBL" id="MCM2533702.1"/>
    </source>
</evidence>
<comment type="caution">
    <text evidence="1">The sequence shown here is derived from an EMBL/GenBank/DDBJ whole genome shotgun (WGS) entry which is preliminary data.</text>
</comment>
<dbReference type="EMBL" id="JAMQCR010000001">
    <property type="protein sequence ID" value="MCM2533702.1"/>
    <property type="molecule type" value="Genomic_DNA"/>
</dbReference>